<dbReference type="Gene3D" id="3.40.50.1820">
    <property type="entry name" value="alpha/beta hydrolase"/>
    <property type="match status" value="1"/>
</dbReference>
<evidence type="ECO:0000313" key="3">
    <source>
        <dbReference type="Proteomes" id="UP001220610"/>
    </source>
</evidence>
<name>A0AAJ5WV50_9BACT</name>
<sequence length="288" mass="32516">MRSFLTWSCLAAVCWLSTGCFGRFIMTEKELRDYYRNKAVKPTYFTIRNDSVELFCASTGADTLPPLLMIHGAPGAWYGSRNMLDDTLLQKHYQLIAMDRPGYHKSKFKRKRRAVTSISTQATAIHEAMRLNRSGKKGVVLGSSYGGPIAAKIAAEYPAEFCHLIMLAPAIDPDHEKFWWFNPYINGGPVSWFLPRFINNATAEKYSHVEELRKLLPDWQRISIPVTTIQGGADDIVDPLNLDFARKILDGKEAAFIFIPDAGHMIRFRNADTVRTLLLNIAAQAKVD</sequence>
<reference evidence="2" key="1">
    <citation type="submission" date="2023-03" db="EMBL/GenBank/DDBJ databases">
        <title>Andean soil-derived lignocellulolytic bacterial consortium as a source of novel taxa and putative plastic-active enzymes.</title>
        <authorList>
            <person name="Diaz-Garcia L."/>
            <person name="Chuvochina M."/>
            <person name="Feuerriegel G."/>
            <person name="Bunk B."/>
            <person name="Sproer C."/>
            <person name="Streit W.R."/>
            <person name="Rodriguez L.M."/>
            <person name="Overmann J."/>
            <person name="Jimenez D.J."/>
        </authorList>
    </citation>
    <scope>NUCLEOTIDE SEQUENCE</scope>
    <source>
        <strain evidence="2">MAG 7</strain>
    </source>
</reference>
<dbReference type="PANTHER" id="PTHR43798">
    <property type="entry name" value="MONOACYLGLYCEROL LIPASE"/>
    <property type="match status" value="1"/>
</dbReference>
<dbReference type="AlphaFoldDB" id="A0AAJ5WV50"/>
<dbReference type="EMBL" id="CP119311">
    <property type="protein sequence ID" value="WEK37360.1"/>
    <property type="molecule type" value="Genomic_DNA"/>
</dbReference>
<dbReference type="InterPro" id="IPR000073">
    <property type="entry name" value="AB_hydrolase_1"/>
</dbReference>
<evidence type="ECO:0000259" key="1">
    <source>
        <dbReference type="Pfam" id="PF00561"/>
    </source>
</evidence>
<dbReference type="InterPro" id="IPR029058">
    <property type="entry name" value="AB_hydrolase_fold"/>
</dbReference>
<dbReference type="Proteomes" id="UP001220610">
    <property type="component" value="Chromosome"/>
</dbReference>
<dbReference type="SUPFAM" id="SSF53474">
    <property type="entry name" value="alpha/beta-Hydrolases"/>
    <property type="match status" value="1"/>
</dbReference>
<dbReference type="PROSITE" id="PS51257">
    <property type="entry name" value="PROKAR_LIPOPROTEIN"/>
    <property type="match status" value="1"/>
</dbReference>
<proteinExistence type="predicted"/>
<dbReference type="PRINTS" id="PR00111">
    <property type="entry name" value="ABHYDROLASE"/>
</dbReference>
<accession>A0AAJ5WV50</accession>
<gene>
    <name evidence="2" type="ORF">P0Y53_07595</name>
</gene>
<evidence type="ECO:0000313" key="2">
    <source>
        <dbReference type="EMBL" id="WEK37360.1"/>
    </source>
</evidence>
<dbReference type="InterPro" id="IPR050266">
    <property type="entry name" value="AB_hydrolase_sf"/>
</dbReference>
<feature type="domain" description="AB hydrolase-1" evidence="1">
    <location>
        <begin position="65"/>
        <end position="195"/>
    </location>
</feature>
<dbReference type="GO" id="GO:0016020">
    <property type="term" value="C:membrane"/>
    <property type="evidence" value="ECO:0007669"/>
    <property type="project" value="TreeGrafter"/>
</dbReference>
<organism evidence="2 3">
    <name type="scientific">Candidatus Pseudobacter hemicellulosilyticus</name>
    <dbReference type="NCBI Taxonomy" id="3121375"/>
    <lineage>
        <taxon>Bacteria</taxon>
        <taxon>Pseudomonadati</taxon>
        <taxon>Bacteroidota</taxon>
        <taxon>Chitinophagia</taxon>
        <taxon>Chitinophagales</taxon>
        <taxon>Chitinophagaceae</taxon>
        <taxon>Pseudobacter</taxon>
    </lineage>
</organism>
<dbReference type="GO" id="GO:0046464">
    <property type="term" value="P:acylglycerol catabolic process"/>
    <property type="evidence" value="ECO:0007669"/>
    <property type="project" value="TreeGrafter"/>
</dbReference>
<protein>
    <submittedName>
        <fullName evidence="2">Alpha/beta hydrolase</fullName>
    </submittedName>
</protein>
<dbReference type="PANTHER" id="PTHR43798:SF5">
    <property type="entry name" value="MONOACYLGLYCEROL LIPASE ABHD6"/>
    <property type="match status" value="1"/>
</dbReference>
<dbReference type="Pfam" id="PF00561">
    <property type="entry name" value="Abhydrolase_1"/>
    <property type="match status" value="1"/>
</dbReference>
<dbReference type="GO" id="GO:0047372">
    <property type="term" value="F:monoacylglycerol lipase activity"/>
    <property type="evidence" value="ECO:0007669"/>
    <property type="project" value="TreeGrafter"/>
</dbReference>
<keyword evidence="2" id="KW-0378">Hydrolase</keyword>